<keyword evidence="2" id="KW-0812">Transmembrane</keyword>
<dbReference type="InterPro" id="IPR036640">
    <property type="entry name" value="ABC1_TM_sf"/>
</dbReference>
<dbReference type="OrthoDB" id="9806127at2"/>
<evidence type="ECO:0000313" key="7">
    <source>
        <dbReference type="EMBL" id="BBH20190.1"/>
    </source>
</evidence>
<dbReference type="SUPFAM" id="SSF52540">
    <property type="entry name" value="P-loop containing nucleoside triphosphate hydrolases"/>
    <property type="match status" value="1"/>
</dbReference>
<dbReference type="InterPro" id="IPR003439">
    <property type="entry name" value="ABC_transporter-like_ATP-bd"/>
</dbReference>
<name>A0A3G9IMW6_9BACL</name>
<dbReference type="GO" id="GO:0005886">
    <property type="term" value="C:plasma membrane"/>
    <property type="evidence" value="ECO:0007669"/>
    <property type="project" value="UniProtKB-SubCell"/>
</dbReference>
<evidence type="ECO:0000256" key="2">
    <source>
        <dbReference type="ARBA" id="ARBA00022692"/>
    </source>
</evidence>
<dbReference type="InterPro" id="IPR011527">
    <property type="entry name" value="ABC1_TM_dom"/>
</dbReference>
<dbReference type="InterPro" id="IPR003593">
    <property type="entry name" value="AAA+_ATPase"/>
</dbReference>
<evidence type="ECO:0000256" key="3">
    <source>
        <dbReference type="ARBA" id="ARBA00022741"/>
    </source>
</evidence>
<dbReference type="CDD" id="cd03228">
    <property type="entry name" value="ABCC_MRP_Like"/>
    <property type="match status" value="1"/>
</dbReference>
<dbReference type="Proteomes" id="UP000275368">
    <property type="component" value="Chromosome"/>
</dbReference>
<comment type="subcellular location">
    <subcellularLocation>
        <location evidence="1">Cell membrane</location>
        <topology evidence="1">Multi-pass membrane protein</topology>
    </subcellularLocation>
</comment>
<dbReference type="GO" id="GO:0005524">
    <property type="term" value="F:ATP binding"/>
    <property type="evidence" value="ECO:0007669"/>
    <property type="project" value="UniProtKB-KW"/>
</dbReference>
<dbReference type="PROSITE" id="PS50929">
    <property type="entry name" value="ABC_TM1F"/>
    <property type="match status" value="1"/>
</dbReference>
<dbReference type="KEGG" id="pbk:Back11_15350"/>
<gene>
    <name evidence="7" type="ORF">Back11_15350</name>
</gene>
<keyword evidence="3" id="KW-0547">Nucleotide-binding</keyword>
<organism evidence="7 8">
    <name type="scientific">Paenibacillus baekrokdamisoli</name>
    <dbReference type="NCBI Taxonomy" id="1712516"/>
    <lineage>
        <taxon>Bacteria</taxon>
        <taxon>Bacillati</taxon>
        <taxon>Bacillota</taxon>
        <taxon>Bacilli</taxon>
        <taxon>Bacillales</taxon>
        <taxon>Paenibacillaceae</taxon>
        <taxon>Paenibacillus</taxon>
    </lineage>
</organism>
<dbReference type="EMBL" id="AP019308">
    <property type="protein sequence ID" value="BBH20190.1"/>
    <property type="molecule type" value="Genomic_DNA"/>
</dbReference>
<dbReference type="GO" id="GO:0140359">
    <property type="term" value="F:ABC-type transporter activity"/>
    <property type="evidence" value="ECO:0007669"/>
    <property type="project" value="InterPro"/>
</dbReference>
<dbReference type="RefSeq" id="WP_125655063.1">
    <property type="nucleotide sequence ID" value="NZ_JACHXC010000019.1"/>
</dbReference>
<dbReference type="PANTHER" id="PTHR24221:SF654">
    <property type="entry name" value="ATP-BINDING CASSETTE SUB-FAMILY B MEMBER 6"/>
    <property type="match status" value="1"/>
</dbReference>
<dbReference type="SMART" id="SM00382">
    <property type="entry name" value="AAA"/>
    <property type="match status" value="1"/>
</dbReference>
<dbReference type="SUPFAM" id="SSF90123">
    <property type="entry name" value="ABC transporter transmembrane region"/>
    <property type="match status" value="1"/>
</dbReference>
<keyword evidence="4" id="KW-0067">ATP-binding</keyword>
<dbReference type="InterPro" id="IPR017871">
    <property type="entry name" value="ABC_transporter-like_CS"/>
</dbReference>
<dbReference type="InterPro" id="IPR039421">
    <property type="entry name" value="Type_1_exporter"/>
</dbReference>
<dbReference type="GO" id="GO:0034040">
    <property type="term" value="F:ATPase-coupled lipid transmembrane transporter activity"/>
    <property type="evidence" value="ECO:0007669"/>
    <property type="project" value="TreeGrafter"/>
</dbReference>
<dbReference type="AlphaFoldDB" id="A0A3G9IMW6"/>
<protein>
    <submittedName>
        <fullName evidence="7">Multidrug ABC transporter permease</fullName>
    </submittedName>
</protein>
<reference evidence="7 8" key="1">
    <citation type="submission" date="2018-11" db="EMBL/GenBank/DDBJ databases">
        <title>Complete genome sequence of Paenibacillus baekrokdamisoli strain KCTC 33723.</title>
        <authorList>
            <person name="Kang S.W."/>
            <person name="Lee K.C."/>
            <person name="Kim K.K."/>
            <person name="Kim J.S."/>
            <person name="Kim D.S."/>
            <person name="Ko S.H."/>
            <person name="Yang S.H."/>
            <person name="Lee J.S."/>
        </authorList>
    </citation>
    <scope>NUCLEOTIDE SEQUENCE [LARGE SCALE GENOMIC DNA]</scope>
    <source>
        <strain evidence="7 8">KCTC 33723</strain>
    </source>
</reference>
<dbReference type="PANTHER" id="PTHR24221">
    <property type="entry name" value="ATP-BINDING CASSETTE SUB-FAMILY B"/>
    <property type="match status" value="1"/>
</dbReference>
<dbReference type="InterPro" id="IPR027417">
    <property type="entry name" value="P-loop_NTPase"/>
</dbReference>
<keyword evidence="6" id="KW-0472">Membrane</keyword>
<sequence length="599" mass="66994">MRASPNITMTIIQTSISIVWKNAKWMFIVAIATSVLLSLLLVLMTYATQFFFDTTLAALKGDATLTYLIFVAIAIGVIEIVQKVISSLSNFVFDELQTIAEGGAGYLIHKKASSIEPISYENPEFLDDINRANEGARNCFNLFNAYLSFISFYIPYFLTIGIYLYTLKPILVVSLLFIFVPLFINNYLRAKVFTDLEDDAGALRRSYEYYERCIVDSEYFKETRILGAFSYFYKLYQASLQALNKKLWRVEVRGDLIELGMYLLTLLGYLGVLYLLLISLISGDISVGAFAAVFTSIAVAVSLANEMINVKMRRTASKLPTVINFINFLAIPERSGEFMNLCPADGVVLNNISFRYPGTAKNAIDHVSLTIHKEETIAIVGENGSGKSTLTKLILGMYTPDSGEIMINGKNVATVSPSSTYLGVTAVFQKFQRYKFSLENNISISDIDRDVTSEHLSQAVRNADVDIDSSSLFPEGYDTILSKEFDGVDLSGGQWQRVAIARGFYRHKNFIVLDEPTAAIDPIEETKLYQKFAEVAQNNTAIIVTHRLGSAKIADRIIVMDNGKIVEEGTHDSLMKMGKKYAEMYTAQAKWYENNSSMM</sequence>
<keyword evidence="5" id="KW-1133">Transmembrane helix</keyword>
<dbReference type="Pfam" id="PF00005">
    <property type="entry name" value="ABC_tran"/>
    <property type="match status" value="1"/>
</dbReference>
<evidence type="ECO:0000256" key="4">
    <source>
        <dbReference type="ARBA" id="ARBA00022840"/>
    </source>
</evidence>
<accession>A0A3G9IMW6</accession>
<keyword evidence="8" id="KW-1185">Reference proteome</keyword>
<evidence type="ECO:0000256" key="6">
    <source>
        <dbReference type="ARBA" id="ARBA00023136"/>
    </source>
</evidence>
<evidence type="ECO:0000256" key="5">
    <source>
        <dbReference type="ARBA" id="ARBA00022989"/>
    </source>
</evidence>
<proteinExistence type="predicted"/>
<dbReference type="GO" id="GO:0016887">
    <property type="term" value="F:ATP hydrolysis activity"/>
    <property type="evidence" value="ECO:0007669"/>
    <property type="project" value="InterPro"/>
</dbReference>
<evidence type="ECO:0000256" key="1">
    <source>
        <dbReference type="ARBA" id="ARBA00004651"/>
    </source>
</evidence>
<dbReference type="PROSITE" id="PS50893">
    <property type="entry name" value="ABC_TRANSPORTER_2"/>
    <property type="match status" value="1"/>
</dbReference>
<dbReference type="Gene3D" id="1.20.1560.10">
    <property type="entry name" value="ABC transporter type 1, transmembrane domain"/>
    <property type="match status" value="1"/>
</dbReference>
<evidence type="ECO:0000313" key="8">
    <source>
        <dbReference type="Proteomes" id="UP000275368"/>
    </source>
</evidence>
<dbReference type="Gene3D" id="3.40.50.300">
    <property type="entry name" value="P-loop containing nucleotide triphosphate hydrolases"/>
    <property type="match status" value="1"/>
</dbReference>
<dbReference type="PROSITE" id="PS00211">
    <property type="entry name" value="ABC_TRANSPORTER_1"/>
    <property type="match status" value="1"/>
</dbReference>